<evidence type="ECO:0000313" key="5">
    <source>
        <dbReference type="EMBL" id="CAF3815476.1"/>
    </source>
</evidence>
<dbReference type="EMBL" id="CAJNOE010000058">
    <property type="protein sequence ID" value="CAF0832612.1"/>
    <property type="molecule type" value="Genomic_DNA"/>
</dbReference>
<dbReference type="Proteomes" id="UP000663881">
    <property type="component" value="Unassembled WGS sequence"/>
</dbReference>
<dbReference type="AlphaFoldDB" id="A0A813V4M3"/>
<dbReference type="EMBL" id="CAJNOG010000100">
    <property type="protein sequence ID" value="CAF0942242.1"/>
    <property type="molecule type" value="Genomic_DNA"/>
</dbReference>
<dbReference type="EMBL" id="CAJOBB010001141">
    <property type="protein sequence ID" value="CAF3815476.1"/>
    <property type="molecule type" value="Genomic_DNA"/>
</dbReference>
<gene>
    <name evidence="1" type="ORF">IZO911_LOCUS8615</name>
    <name evidence="2" type="ORF">JYZ213_LOCUS12799</name>
    <name evidence="5" type="ORF">KXQ929_LOCUS17894</name>
    <name evidence="4" type="ORF">OKA104_LOCUS15075</name>
    <name evidence="3" type="ORF">OXD698_LOCUS6605</name>
</gene>
<evidence type="ECO:0000313" key="4">
    <source>
        <dbReference type="EMBL" id="CAF3740615.1"/>
    </source>
</evidence>
<name>A0A813V4M3_9BILA</name>
<proteinExistence type="predicted"/>
<organism evidence="1 6">
    <name type="scientific">Adineta steineri</name>
    <dbReference type="NCBI Taxonomy" id="433720"/>
    <lineage>
        <taxon>Eukaryota</taxon>
        <taxon>Metazoa</taxon>
        <taxon>Spiralia</taxon>
        <taxon>Gnathifera</taxon>
        <taxon>Rotifera</taxon>
        <taxon>Eurotatoria</taxon>
        <taxon>Bdelloidea</taxon>
        <taxon>Adinetida</taxon>
        <taxon>Adinetidae</taxon>
        <taxon>Adineta</taxon>
    </lineage>
</organism>
<dbReference type="Proteomes" id="UP000663845">
    <property type="component" value="Unassembled WGS sequence"/>
</dbReference>
<dbReference type="Proteomes" id="UP000663844">
    <property type="component" value="Unassembled WGS sequence"/>
</dbReference>
<dbReference type="EMBL" id="CAJOAY010000819">
    <property type="protein sequence ID" value="CAF3740615.1"/>
    <property type="molecule type" value="Genomic_DNA"/>
</dbReference>
<reference evidence="1" key="1">
    <citation type="submission" date="2021-02" db="EMBL/GenBank/DDBJ databases">
        <authorList>
            <person name="Nowell W R."/>
        </authorList>
    </citation>
    <scope>NUCLEOTIDE SEQUENCE</scope>
</reference>
<evidence type="ECO:0000313" key="2">
    <source>
        <dbReference type="EMBL" id="CAF0942242.1"/>
    </source>
</evidence>
<dbReference type="Proteomes" id="UP000663868">
    <property type="component" value="Unassembled WGS sequence"/>
</dbReference>
<dbReference type="Proteomes" id="UP000663860">
    <property type="component" value="Unassembled WGS sequence"/>
</dbReference>
<protein>
    <recommendedName>
        <fullName evidence="7">Nucleoporin NSP1-like C-terminal domain-containing protein</fullName>
    </recommendedName>
</protein>
<sequence>MSSSSKSESISTILTKPNKTSNDLQQIINQWHHDLLKNEEYLLDYAKQLNEKQQVLNKTTESFIQTQDLLTNLEGNLQQFQLSIQTLTKYNDELEIDIDNLNTESKNLLPTILSNPKIEQDRSITYELMESVDTHLTELDQTMKQLNHILKINTDESIINTTDELETCFHDIHNIQETIKQIKI</sequence>
<evidence type="ECO:0000313" key="6">
    <source>
        <dbReference type="Proteomes" id="UP000663860"/>
    </source>
</evidence>
<dbReference type="EMBL" id="CAJOAZ010000290">
    <property type="protein sequence ID" value="CAF3604713.1"/>
    <property type="molecule type" value="Genomic_DNA"/>
</dbReference>
<comment type="caution">
    <text evidence="1">The sequence shown here is derived from an EMBL/GenBank/DDBJ whole genome shotgun (WGS) entry which is preliminary data.</text>
</comment>
<evidence type="ECO:0008006" key="7">
    <source>
        <dbReference type="Google" id="ProtNLM"/>
    </source>
</evidence>
<evidence type="ECO:0000313" key="3">
    <source>
        <dbReference type="EMBL" id="CAF3604713.1"/>
    </source>
</evidence>
<accession>A0A813V4M3</accession>
<evidence type="ECO:0000313" key="1">
    <source>
        <dbReference type="EMBL" id="CAF0832612.1"/>
    </source>
</evidence>